<name>A0A0S3UNP1_PREIN</name>
<proteinExistence type="predicted"/>
<gene>
    <name evidence="1" type="ORF">PIOMA14_II_0530</name>
</gene>
<sequence length="34" mass="3875">MSPKAPFGSMQLLQLSHCPYYKQQRTALVPVLQI</sequence>
<dbReference type="Proteomes" id="UP000217431">
    <property type="component" value="Chromosome II"/>
</dbReference>
<reference evidence="1 2" key="1">
    <citation type="journal article" date="2016" name="DNA Res.">
        <title>The complete genome sequencing of Prevotella intermedia strain OMA14 and a subsequent fine-scale, intra-species genomic comparison reveal an unusual amplification of conjugative and mobile transposons and identify a novel Prevotella-lineage-specific repeat.</title>
        <authorList>
            <person name="Naito M."/>
            <person name="Ogura Y."/>
            <person name="Itoh T."/>
            <person name="Shoji M."/>
            <person name="Okamoto M."/>
            <person name="Hayashi T."/>
            <person name="Nakayama K."/>
        </authorList>
    </citation>
    <scope>NUCLEOTIDE SEQUENCE [LARGE SCALE GENOMIC DNA]</scope>
    <source>
        <strain evidence="1 2">OMA14</strain>
    </source>
</reference>
<accession>A0A0S3UNP1</accession>
<dbReference type="AlphaFoldDB" id="A0A0S3UNP1"/>
<dbReference type="EMBL" id="AP014598">
    <property type="protein sequence ID" value="BAU19035.1"/>
    <property type="molecule type" value="Genomic_DNA"/>
</dbReference>
<evidence type="ECO:0000313" key="1">
    <source>
        <dbReference type="EMBL" id="BAU19035.1"/>
    </source>
</evidence>
<organism evidence="1 2">
    <name type="scientific">Prevotella intermedia</name>
    <dbReference type="NCBI Taxonomy" id="28131"/>
    <lineage>
        <taxon>Bacteria</taxon>
        <taxon>Pseudomonadati</taxon>
        <taxon>Bacteroidota</taxon>
        <taxon>Bacteroidia</taxon>
        <taxon>Bacteroidales</taxon>
        <taxon>Prevotellaceae</taxon>
        <taxon>Prevotella</taxon>
    </lineage>
</organism>
<protein>
    <submittedName>
        <fullName evidence="1">Uncharacterized protein</fullName>
    </submittedName>
</protein>
<evidence type="ECO:0000313" key="2">
    <source>
        <dbReference type="Proteomes" id="UP000217431"/>
    </source>
</evidence>